<dbReference type="HOGENOM" id="CLU_009665_1_0_10"/>
<dbReference type="Proteomes" id="UP000033054">
    <property type="component" value="Chromosome"/>
</dbReference>
<keyword evidence="2" id="KW-0503">Monooxygenase</keyword>
<dbReference type="Gene3D" id="3.30.9.10">
    <property type="entry name" value="D-Amino Acid Oxidase, subunit A, domain 2"/>
    <property type="match status" value="1"/>
</dbReference>
<proteinExistence type="predicted"/>
<reference evidence="2 3" key="1">
    <citation type="journal article" date="2014" name="Curr. Microbiol.">
        <title>Spirosoma radiotolerans sp. nov., a gamma-radiation-resistant bacterium isolated from gamma ray-irradiated soil.</title>
        <authorList>
            <person name="Lee J.J."/>
            <person name="Srinivasan S."/>
            <person name="Lim S."/>
            <person name="Joe M."/>
            <person name="Im S."/>
            <person name="Bae S.I."/>
            <person name="Park K.R."/>
            <person name="Han J.H."/>
            <person name="Park S.H."/>
            <person name="Joo B.M."/>
            <person name="Park S.J."/>
            <person name="Kim M.K."/>
        </authorList>
    </citation>
    <scope>NUCLEOTIDE SEQUENCE [LARGE SCALE GENOMIC DNA]</scope>
    <source>
        <strain evidence="2 3">DG5A</strain>
    </source>
</reference>
<dbReference type="OrthoDB" id="9766816at2"/>
<evidence type="ECO:0000313" key="3">
    <source>
        <dbReference type="Proteomes" id="UP000033054"/>
    </source>
</evidence>
<dbReference type="Gene3D" id="3.50.50.60">
    <property type="entry name" value="FAD/NAD(P)-binding domain"/>
    <property type="match status" value="1"/>
</dbReference>
<dbReference type="Pfam" id="PF01494">
    <property type="entry name" value="FAD_binding_3"/>
    <property type="match status" value="1"/>
</dbReference>
<dbReference type="GO" id="GO:0071949">
    <property type="term" value="F:FAD binding"/>
    <property type="evidence" value="ECO:0007669"/>
    <property type="project" value="InterPro"/>
</dbReference>
<keyword evidence="2" id="KW-0560">Oxidoreductase</keyword>
<dbReference type="AlphaFoldDB" id="A0A0E3V9T0"/>
<evidence type="ECO:0000313" key="2">
    <source>
        <dbReference type="EMBL" id="AKD57436.1"/>
    </source>
</evidence>
<protein>
    <submittedName>
        <fullName evidence="2">FAD-binding monooxygenase</fullName>
    </submittedName>
</protein>
<dbReference type="KEGG" id="srd:SD10_23650"/>
<keyword evidence="3" id="KW-1185">Reference proteome</keyword>
<dbReference type="PANTHER" id="PTHR46865">
    <property type="entry name" value="OXIDOREDUCTASE-RELATED"/>
    <property type="match status" value="1"/>
</dbReference>
<dbReference type="InterPro" id="IPR036188">
    <property type="entry name" value="FAD/NAD-bd_sf"/>
</dbReference>
<evidence type="ECO:0000259" key="1">
    <source>
        <dbReference type="Pfam" id="PF01494"/>
    </source>
</evidence>
<feature type="domain" description="FAD-binding" evidence="1">
    <location>
        <begin position="6"/>
        <end position="317"/>
    </location>
</feature>
<dbReference type="InterPro" id="IPR002938">
    <property type="entry name" value="FAD-bd"/>
</dbReference>
<dbReference type="InterPro" id="IPR051704">
    <property type="entry name" value="FAD_aromatic-hydroxylase"/>
</dbReference>
<dbReference type="GO" id="GO:0004497">
    <property type="term" value="F:monooxygenase activity"/>
    <property type="evidence" value="ECO:0007669"/>
    <property type="project" value="UniProtKB-KW"/>
</dbReference>
<accession>A0A0E3V9T0</accession>
<name>A0A0E3V9T0_9BACT</name>
<dbReference type="STRING" id="1379870.SD10_23650"/>
<dbReference type="PANTHER" id="PTHR46865:SF2">
    <property type="entry name" value="MONOOXYGENASE"/>
    <property type="match status" value="1"/>
</dbReference>
<dbReference type="SUPFAM" id="SSF51905">
    <property type="entry name" value="FAD/NAD(P)-binding domain"/>
    <property type="match status" value="1"/>
</dbReference>
<dbReference type="PATRIC" id="fig|1379870.5.peg.5116"/>
<dbReference type="EMBL" id="CP010429">
    <property type="protein sequence ID" value="AKD57436.1"/>
    <property type="molecule type" value="Genomic_DNA"/>
</dbReference>
<sequence length="371" mass="41970">MKSLKKVLVSGASIAGLSTAYWMNKVGYKVTVVEQASELRRGGTAVDLRGNTIDIVKRMGIFDQLNANRLTLESIEFKNADDGTEGSISLKDEGGKLPDEIEIERDKLISILFERTKNDVEFIFNNSITALNETEDEINVTFKTGTQRAFDLVIGCDGTHSAVRKIWFGDKAEYTHFLEAYFSISIVNKLLIKPNIMQFYNVPGKAYMLNAYKNKTDIVFCFSSEKEIPYDYRDTEQQRKIILEQFAEQGWRTAELLEEIANSKNFYFDKFCQIKMPSWTKGRVALVGDAAYCASPAAGMGGSLAMEGAATLADSLEKHNGNFELAFQDYNKNFRSFIDEVQAEAELNVRENFILRTEEAIRRRNTQGSPW</sequence>
<dbReference type="PRINTS" id="PR00420">
    <property type="entry name" value="RNGMNOXGNASE"/>
</dbReference>
<gene>
    <name evidence="2" type="ORF">SD10_23650</name>
</gene>
<organism evidence="2 3">
    <name type="scientific">Spirosoma radiotolerans</name>
    <dbReference type="NCBI Taxonomy" id="1379870"/>
    <lineage>
        <taxon>Bacteria</taxon>
        <taxon>Pseudomonadati</taxon>
        <taxon>Bacteroidota</taxon>
        <taxon>Cytophagia</taxon>
        <taxon>Cytophagales</taxon>
        <taxon>Cytophagaceae</taxon>
        <taxon>Spirosoma</taxon>
    </lineage>
</organism>